<feature type="compositionally biased region" description="Polar residues" evidence="2">
    <location>
        <begin position="304"/>
        <end position="323"/>
    </location>
</feature>
<name>A0AAN6Y7T6_9PEZI</name>
<feature type="region of interest" description="Disordered" evidence="2">
    <location>
        <begin position="297"/>
        <end position="338"/>
    </location>
</feature>
<keyword evidence="1" id="KW-0175">Coiled coil</keyword>
<sequence length="364" mass="41170">MASQLLRQTALASTAQAQQQEKDEYERAIIAMERKITEQTTEKGESNWQEGKLAARYGPLPVCPVVVGDRSLFKRAEDISSFFGAVDRYPTSAVIEIDDDLEFELIDHPENTAEIISSKVNLPTVPICDVDCQTYNDIEFLTKGQKISIWFQGASRDAWLPSTLLQPHQLPSDIASESADKVPATGKFPVLIGNLGGEQSMFKTEEDLHDFLHLSHVPEVIQTTATNVTSDEPWKSGHGRLYEQHYPSRLVAFINADQRRELQSRTRGRKILVWFPTSIPRYAWAPWDVVTEDETKDVAEDNTQDTSTTAADVSAFSNESSTSDEYHDLEKQKEKQQVKAKSPQCALWRWVSGMYQKAMTKLRR</sequence>
<dbReference type="Proteomes" id="UP001301769">
    <property type="component" value="Unassembled WGS sequence"/>
</dbReference>
<evidence type="ECO:0000256" key="1">
    <source>
        <dbReference type="SAM" id="Coils"/>
    </source>
</evidence>
<feature type="coiled-coil region" evidence="1">
    <location>
        <begin position="15"/>
        <end position="42"/>
    </location>
</feature>
<dbReference type="EMBL" id="MU858096">
    <property type="protein sequence ID" value="KAK4214249.1"/>
    <property type="molecule type" value="Genomic_DNA"/>
</dbReference>
<reference evidence="3" key="1">
    <citation type="journal article" date="2023" name="Mol. Phylogenet. Evol.">
        <title>Genome-scale phylogeny and comparative genomics of the fungal order Sordariales.</title>
        <authorList>
            <person name="Hensen N."/>
            <person name="Bonometti L."/>
            <person name="Westerberg I."/>
            <person name="Brannstrom I.O."/>
            <person name="Guillou S."/>
            <person name="Cros-Aarteil S."/>
            <person name="Calhoun S."/>
            <person name="Haridas S."/>
            <person name="Kuo A."/>
            <person name="Mondo S."/>
            <person name="Pangilinan J."/>
            <person name="Riley R."/>
            <person name="LaButti K."/>
            <person name="Andreopoulos B."/>
            <person name="Lipzen A."/>
            <person name="Chen C."/>
            <person name="Yan M."/>
            <person name="Daum C."/>
            <person name="Ng V."/>
            <person name="Clum A."/>
            <person name="Steindorff A."/>
            <person name="Ohm R.A."/>
            <person name="Martin F."/>
            <person name="Silar P."/>
            <person name="Natvig D.O."/>
            <person name="Lalanne C."/>
            <person name="Gautier V."/>
            <person name="Ament-Velasquez S.L."/>
            <person name="Kruys A."/>
            <person name="Hutchinson M.I."/>
            <person name="Powell A.J."/>
            <person name="Barry K."/>
            <person name="Miller A.N."/>
            <person name="Grigoriev I.V."/>
            <person name="Debuchy R."/>
            <person name="Gladieux P."/>
            <person name="Hiltunen Thoren M."/>
            <person name="Johannesson H."/>
        </authorList>
    </citation>
    <scope>NUCLEOTIDE SEQUENCE</scope>
    <source>
        <strain evidence="3">PSN293</strain>
    </source>
</reference>
<keyword evidence="4" id="KW-1185">Reference proteome</keyword>
<accession>A0AAN6Y7T6</accession>
<evidence type="ECO:0000313" key="3">
    <source>
        <dbReference type="EMBL" id="KAK4214249.1"/>
    </source>
</evidence>
<feature type="compositionally biased region" description="Basic and acidic residues" evidence="2">
    <location>
        <begin position="324"/>
        <end position="337"/>
    </location>
</feature>
<reference evidence="3" key="2">
    <citation type="submission" date="2023-05" db="EMBL/GenBank/DDBJ databases">
        <authorList>
            <consortium name="Lawrence Berkeley National Laboratory"/>
            <person name="Steindorff A."/>
            <person name="Hensen N."/>
            <person name="Bonometti L."/>
            <person name="Westerberg I."/>
            <person name="Brannstrom I.O."/>
            <person name="Guillou S."/>
            <person name="Cros-Aarteil S."/>
            <person name="Calhoun S."/>
            <person name="Haridas S."/>
            <person name="Kuo A."/>
            <person name="Mondo S."/>
            <person name="Pangilinan J."/>
            <person name="Riley R."/>
            <person name="Labutti K."/>
            <person name="Andreopoulos B."/>
            <person name="Lipzen A."/>
            <person name="Chen C."/>
            <person name="Yanf M."/>
            <person name="Daum C."/>
            <person name="Ng V."/>
            <person name="Clum A."/>
            <person name="Ohm R."/>
            <person name="Martin F."/>
            <person name="Silar P."/>
            <person name="Natvig D."/>
            <person name="Lalanne C."/>
            <person name="Gautier V."/>
            <person name="Ament-Velasquez S.L."/>
            <person name="Kruys A."/>
            <person name="Hutchinson M.I."/>
            <person name="Powell A.J."/>
            <person name="Barry K."/>
            <person name="Miller A.N."/>
            <person name="Grigoriev I.V."/>
            <person name="Debuchy R."/>
            <person name="Gladieux P."/>
            <person name="Thoren M.H."/>
            <person name="Johannesson H."/>
        </authorList>
    </citation>
    <scope>NUCLEOTIDE SEQUENCE</scope>
    <source>
        <strain evidence="3">PSN293</strain>
    </source>
</reference>
<protein>
    <submittedName>
        <fullName evidence="3">Uncharacterized protein</fullName>
    </submittedName>
</protein>
<dbReference type="AlphaFoldDB" id="A0AAN6Y7T6"/>
<organism evidence="3 4">
    <name type="scientific">Rhypophila decipiens</name>
    <dbReference type="NCBI Taxonomy" id="261697"/>
    <lineage>
        <taxon>Eukaryota</taxon>
        <taxon>Fungi</taxon>
        <taxon>Dikarya</taxon>
        <taxon>Ascomycota</taxon>
        <taxon>Pezizomycotina</taxon>
        <taxon>Sordariomycetes</taxon>
        <taxon>Sordariomycetidae</taxon>
        <taxon>Sordariales</taxon>
        <taxon>Naviculisporaceae</taxon>
        <taxon>Rhypophila</taxon>
    </lineage>
</organism>
<proteinExistence type="predicted"/>
<comment type="caution">
    <text evidence="3">The sequence shown here is derived from an EMBL/GenBank/DDBJ whole genome shotgun (WGS) entry which is preliminary data.</text>
</comment>
<evidence type="ECO:0000313" key="4">
    <source>
        <dbReference type="Proteomes" id="UP001301769"/>
    </source>
</evidence>
<gene>
    <name evidence="3" type="ORF">QBC37DRAFT_421505</name>
</gene>
<evidence type="ECO:0000256" key="2">
    <source>
        <dbReference type="SAM" id="MobiDB-lite"/>
    </source>
</evidence>